<feature type="transmembrane region" description="Helical" evidence="1">
    <location>
        <begin position="7"/>
        <end position="28"/>
    </location>
</feature>
<organism evidence="2 3">
    <name type="scientific">Carnobacterium maltaromaticum</name>
    <name type="common">Carnobacterium piscicola</name>
    <dbReference type="NCBI Taxonomy" id="2751"/>
    <lineage>
        <taxon>Bacteria</taxon>
        <taxon>Bacillati</taxon>
        <taxon>Bacillota</taxon>
        <taxon>Bacilli</taxon>
        <taxon>Lactobacillales</taxon>
        <taxon>Carnobacteriaceae</taxon>
        <taxon>Carnobacterium</taxon>
    </lineage>
</organism>
<name>A0AAW9JYA7_CARML</name>
<keyword evidence="1" id="KW-0472">Membrane</keyword>
<comment type="caution">
    <text evidence="2">The sequence shown here is derived from an EMBL/GenBank/DDBJ whole genome shotgun (WGS) entry which is preliminary data.</text>
</comment>
<dbReference type="RefSeq" id="WP_322808318.1">
    <property type="nucleotide sequence ID" value="NZ_JAVBVO010000001.1"/>
</dbReference>
<proteinExistence type="predicted"/>
<keyword evidence="1" id="KW-0812">Transmembrane</keyword>
<dbReference type="EMBL" id="JAVBVO010000001">
    <property type="protein sequence ID" value="MDZ5757330.1"/>
    <property type="molecule type" value="Genomic_DNA"/>
</dbReference>
<accession>A0AAW9JYA7</accession>
<reference evidence="2" key="1">
    <citation type="submission" date="2023-08" db="EMBL/GenBank/DDBJ databases">
        <title>Genomic characterization of piscicolin 126 produced by Carnobacterium maltaromaticum CM22 strain isolated from salmon (Salmo salar).</title>
        <authorList>
            <person name="Gonzalez-Gragera E."/>
            <person name="Garcia-Lopez J.D."/>
            <person name="Teso-Perez C."/>
            <person name="Gimenez-Hernandez I."/>
            <person name="Peralta-Sanchez J.M."/>
            <person name="Valdivia E."/>
            <person name="Montalban-Lopez M."/>
            <person name="Martin-Platero A.M."/>
            <person name="Banos A."/>
            <person name="Martinez-Bueno M."/>
        </authorList>
    </citation>
    <scope>NUCLEOTIDE SEQUENCE</scope>
    <source>
        <strain evidence="2">CM22</strain>
    </source>
</reference>
<protein>
    <submittedName>
        <fullName evidence="2">Uncharacterized protein</fullName>
    </submittedName>
</protein>
<dbReference type="AlphaFoldDB" id="A0AAW9JYA7"/>
<dbReference type="Proteomes" id="UP001290462">
    <property type="component" value="Unassembled WGS sequence"/>
</dbReference>
<evidence type="ECO:0000313" key="3">
    <source>
        <dbReference type="Proteomes" id="UP001290462"/>
    </source>
</evidence>
<keyword evidence="1" id="KW-1133">Transmembrane helix</keyword>
<feature type="transmembrane region" description="Helical" evidence="1">
    <location>
        <begin position="119"/>
        <end position="143"/>
    </location>
</feature>
<evidence type="ECO:0000313" key="2">
    <source>
        <dbReference type="EMBL" id="MDZ5757330.1"/>
    </source>
</evidence>
<gene>
    <name evidence="2" type="ORF">RAK27_01505</name>
</gene>
<feature type="transmembrane region" description="Helical" evidence="1">
    <location>
        <begin position="85"/>
        <end position="107"/>
    </location>
</feature>
<evidence type="ECO:0000256" key="1">
    <source>
        <dbReference type="SAM" id="Phobius"/>
    </source>
</evidence>
<sequence>MKRTIKIISIILTAMILVNAFLFSPIVVNASEAETIQETIDLEYYKNSPYFSVSSDGNNFEIELTRSGLVQYCKDNNLPLPAPDLARAAGTTKIVGSVFSGTFKIYIKKSDLNFLANRGGAGVSLIFGSLPGFVLSSIIAYIAPGNYSHGRVFVYQNYSYQYWYYQ</sequence>